<evidence type="ECO:0000313" key="1">
    <source>
        <dbReference type="EMBL" id="GMU06118.1"/>
    </source>
</evidence>
<dbReference type="Proteomes" id="UP001342631">
    <property type="component" value="Unassembled WGS sequence"/>
</dbReference>
<dbReference type="RefSeq" id="WP_338276909.1">
    <property type="nucleotide sequence ID" value="NZ_BTTX01000002.1"/>
</dbReference>
<dbReference type="EMBL" id="BTTX01000002">
    <property type="protein sequence ID" value="GMU06118.1"/>
    <property type="molecule type" value="Genomic_DNA"/>
</dbReference>
<keyword evidence="2" id="KW-1185">Reference proteome</keyword>
<organism evidence="1 2">
    <name type="scientific">Corallococcus caeni</name>
    <dbReference type="NCBI Taxonomy" id="3082388"/>
    <lineage>
        <taxon>Bacteria</taxon>
        <taxon>Pseudomonadati</taxon>
        <taxon>Myxococcota</taxon>
        <taxon>Myxococcia</taxon>
        <taxon>Myxococcales</taxon>
        <taxon>Cystobacterineae</taxon>
        <taxon>Myxococcaceae</taxon>
        <taxon>Corallococcus</taxon>
    </lineage>
</organism>
<sequence>MTSHTSRPSRDDVLNAFSVEPDSGRETLERYLRDHPDLAPELVDLSRELSLGVCEDEEPLTPEDEALIDAGWSRHKGANPKSVNPFDALSLDELRDLAKRLEVPRQVITAFRERRVDVASVPRRFLTRLAAALNSTLDLLVSALGPQHTPDLARSYKSNTKPMVAAPVSFERLLIDAGVPEERRAGLMADDN</sequence>
<evidence type="ECO:0000313" key="2">
    <source>
        <dbReference type="Proteomes" id="UP001342631"/>
    </source>
</evidence>
<protein>
    <recommendedName>
        <fullName evidence="3">XRE family transcriptional regulator</fullName>
    </recommendedName>
</protein>
<name>A0ABQ6QS37_9BACT</name>
<reference evidence="1 2" key="1">
    <citation type="journal article" date="2024" name="Arch. Microbiol.">
        <title>Corallococcus caeni sp. nov., a novel myxobacterium isolated from activated sludge.</title>
        <authorList>
            <person name="Tomita S."/>
            <person name="Nakai R."/>
            <person name="Kuroda K."/>
            <person name="Kurashita H."/>
            <person name="Hatamoto M."/>
            <person name="Yamaguchi T."/>
            <person name="Narihiro T."/>
        </authorList>
    </citation>
    <scope>NUCLEOTIDE SEQUENCE [LARGE SCALE GENOMIC DNA]</scope>
    <source>
        <strain evidence="1 2">NO1</strain>
    </source>
</reference>
<accession>A0ABQ6QS37</accession>
<proteinExistence type="predicted"/>
<evidence type="ECO:0008006" key="3">
    <source>
        <dbReference type="Google" id="ProtNLM"/>
    </source>
</evidence>
<gene>
    <name evidence="1" type="ORF">ASNO1_23710</name>
</gene>
<comment type="caution">
    <text evidence="1">The sequence shown here is derived from an EMBL/GenBank/DDBJ whole genome shotgun (WGS) entry which is preliminary data.</text>
</comment>